<accession>A0A4P9ZQD5</accession>
<dbReference type="AlphaFoldDB" id="A0A4P9ZQD5"/>
<organism evidence="3 4">
    <name type="scientific">Dimargaris cristalligena</name>
    <dbReference type="NCBI Taxonomy" id="215637"/>
    <lineage>
        <taxon>Eukaryota</taxon>
        <taxon>Fungi</taxon>
        <taxon>Fungi incertae sedis</taxon>
        <taxon>Zoopagomycota</taxon>
        <taxon>Kickxellomycotina</taxon>
        <taxon>Dimargaritomycetes</taxon>
        <taxon>Dimargaritales</taxon>
        <taxon>Dimargaritaceae</taxon>
        <taxon>Dimargaris</taxon>
    </lineage>
</organism>
<evidence type="ECO:0008006" key="5">
    <source>
        <dbReference type="Google" id="ProtNLM"/>
    </source>
</evidence>
<feature type="signal peptide" evidence="2">
    <location>
        <begin position="1"/>
        <end position="21"/>
    </location>
</feature>
<dbReference type="Proteomes" id="UP000268162">
    <property type="component" value="Unassembled WGS sequence"/>
</dbReference>
<feature type="region of interest" description="Disordered" evidence="1">
    <location>
        <begin position="57"/>
        <end position="102"/>
    </location>
</feature>
<evidence type="ECO:0000313" key="4">
    <source>
        <dbReference type="Proteomes" id="UP000268162"/>
    </source>
</evidence>
<evidence type="ECO:0000256" key="1">
    <source>
        <dbReference type="SAM" id="MobiDB-lite"/>
    </source>
</evidence>
<gene>
    <name evidence="3" type="ORF">BJ085DRAFT_28958</name>
</gene>
<feature type="compositionally biased region" description="Basic and acidic residues" evidence="1">
    <location>
        <begin position="65"/>
        <end position="77"/>
    </location>
</feature>
<feature type="chain" id="PRO_5020429186" description="F-box domain-containing protein" evidence="2">
    <location>
        <begin position="22"/>
        <end position="162"/>
    </location>
</feature>
<feature type="region of interest" description="Disordered" evidence="1">
    <location>
        <begin position="22"/>
        <end position="44"/>
    </location>
</feature>
<sequence>MRAPLASVTVLGLAMALYVASRPQPSATGPRTIDPTPETEAGDNAIWYDARSGNFNDEAWDNSEVDDHATDATHSSDTHGGIVSQSESDIEQPPAEHSKPTHKNLPLKYYINQLPFELKSKIVGYLPAEETIDVLSIGEYGRGLVGVYPSAILLSPMHEQTF</sequence>
<name>A0A4P9ZQD5_9FUNG</name>
<dbReference type="EMBL" id="ML002827">
    <property type="protein sequence ID" value="RKP35613.1"/>
    <property type="molecule type" value="Genomic_DNA"/>
</dbReference>
<evidence type="ECO:0000313" key="3">
    <source>
        <dbReference type="EMBL" id="RKP35613.1"/>
    </source>
</evidence>
<proteinExistence type="predicted"/>
<reference evidence="4" key="1">
    <citation type="journal article" date="2018" name="Nat. Microbiol.">
        <title>Leveraging single-cell genomics to expand the fungal tree of life.</title>
        <authorList>
            <person name="Ahrendt S.R."/>
            <person name="Quandt C.A."/>
            <person name="Ciobanu D."/>
            <person name="Clum A."/>
            <person name="Salamov A."/>
            <person name="Andreopoulos B."/>
            <person name="Cheng J.F."/>
            <person name="Woyke T."/>
            <person name="Pelin A."/>
            <person name="Henrissat B."/>
            <person name="Reynolds N.K."/>
            <person name="Benny G.L."/>
            <person name="Smith M.E."/>
            <person name="James T.Y."/>
            <person name="Grigoriev I.V."/>
        </authorList>
    </citation>
    <scope>NUCLEOTIDE SEQUENCE [LARGE SCALE GENOMIC DNA]</scope>
    <source>
        <strain evidence="4">RSA 468</strain>
    </source>
</reference>
<evidence type="ECO:0000256" key="2">
    <source>
        <dbReference type="SAM" id="SignalP"/>
    </source>
</evidence>
<keyword evidence="4" id="KW-1185">Reference proteome</keyword>
<keyword evidence="2" id="KW-0732">Signal</keyword>
<protein>
    <recommendedName>
        <fullName evidence="5">F-box domain-containing protein</fullName>
    </recommendedName>
</protein>